<dbReference type="Proteomes" id="UP000694408">
    <property type="component" value="Unplaced"/>
</dbReference>
<sequence>KSGISQFPNPPSPMSVTIPASPFMQKLGFGTGVSVYLMKRLGIVILGNPGGDPGFPPRGHGAEGGIWELWSGEGMWSFGITLSQLEFWDLGSIPGNSGTGAPLF</sequence>
<reference evidence="1" key="1">
    <citation type="submission" date="2025-08" db="UniProtKB">
        <authorList>
            <consortium name="Ensembl"/>
        </authorList>
    </citation>
    <scope>IDENTIFICATION</scope>
</reference>
<dbReference type="Ensembl" id="ENSJHYT00000012722.1">
    <property type="protein sequence ID" value="ENSJHYP00000010523.1"/>
    <property type="gene ID" value="ENSJHYG00000008262.1"/>
</dbReference>
<keyword evidence="2" id="KW-1185">Reference proteome</keyword>
<evidence type="ECO:0000313" key="1">
    <source>
        <dbReference type="Ensembl" id="ENSJHYP00000010523.1"/>
    </source>
</evidence>
<reference evidence="1" key="2">
    <citation type="submission" date="2025-09" db="UniProtKB">
        <authorList>
            <consortium name="Ensembl"/>
        </authorList>
    </citation>
    <scope>IDENTIFICATION</scope>
</reference>
<protein>
    <submittedName>
        <fullName evidence="1">Uncharacterized protein</fullName>
    </submittedName>
</protein>
<proteinExistence type="predicted"/>
<organism evidence="1 2">
    <name type="scientific">Junco hyemalis</name>
    <name type="common">Dark-eyed junco</name>
    <dbReference type="NCBI Taxonomy" id="40217"/>
    <lineage>
        <taxon>Eukaryota</taxon>
        <taxon>Metazoa</taxon>
        <taxon>Chordata</taxon>
        <taxon>Craniata</taxon>
        <taxon>Vertebrata</taxon>
        <taxon>Euteleostomi</taxon>
        <taxon>Archelosauria</taxon>
        <taxon>Archosauria</taxon>
        <taxon>Dinosauria</taxon>
        <taxon>Saurischia</taxon>
        <taxon>Theropoda</taxon>
        <taxon>Coelurosauria</taxon>
        <taxon>Aves</taxon>
        <taxon>Neognathae</taxon>
        <taxon>Neoaves</taxon>
        <taxon>Telluraves</taxon>
        <taxon>Australaves</taxon>
        <taxon>Passeriformes</taxon>
        <taxon>Passerellidae</taxon>
        <taxon>Junco</taxon>
    </lineage>
</organism>
<accession>A0A8C5IXC1</accession>
<name>A0A8C5IXC1_JUNHY</name>
<evidence type="ECO:0000313" key="2">
    <source>
        <dbReference type="Proteomes" id="UP000694408"/>
    </source>
</evidence>
<dbReference type="AlphaFoldDB" id="A0A8C5IXC1"/>